<accession>A0A919TWQ9</accession>
<evidence type="ECO:0000256" key="4">
    <source>
        <dbReference type="ARBA" id="ARBA00023163"/>
    </source>
</evidence>
<dbReference type="Pfam" id="PF06114">
    <property type="entry name" value="Peptidase_M78"/>
    <property type="match status" value="1"/>
</dbReference>
<comment type="similarity">
    <text evidence="1">Belongs to the short-chain fatty acyl-CoA assimilation regulator (ScfR) family.</text>
</comment>
<dbReference type="RefSeq" id="WP_203811407.1">
    <property type="nucleotide sequence ID" value="NZ_BOMY01000041.1"/>
</dbReference>
<evidence type="ECO:0000259" key="5">
    <source>
        <dbReference type="PROSITE" id="PS50943"/>
    </source>
</evidence>
<gene>
    <name evidence="6" type="ORF">Ate02nite_62400</name>
</gene>
<protein>
    <submittedName>
        <fullName evidence="6">XRE family transcriptional regulator</fullName>
    </submittedName>
</protein>
<dbReference type="InterPro" id="IPR010982">
    <property type="entry name" value="Lambda_DNA-bd_dom_sf"/>
</dbReference>
<keyword evidence="4" id="KW-0804">Transcription</keyword>
<dbReference type="GO" id="GO:0003700">
    <property type="term" value="F:DNA-binding transcription factor activity"/>
    <property type="evidence" value="ECO:0007669"/>
    <property type="project" value="TreeGrafter"/>
</dbReference>
<keyword evidence="3" id="KW-0238">DNA-binding</keyword>
<evidence type="ECO:0000313" key="6">
    <source>
        <dbReference type="EMBL" id="GIF23510.1"/>
    </source>
</evidence>
<evidence type="ECO:0000256" key="2">
    <source>
        <dbReference type="ARBA" id="ARBA00023015"/>
    </source>
</evidence>
<dbReference type="InterPro" id="IPR018653">
    <property type="entry name" value="ScfR_C"/>
</dbReference>
<dbReference type="AlphaFoldDB" id="A0A919TWQ9"/>
<dbReference type="InterPro" id="IPR050807">
    <property type="entry name" value="TransReg_Diox_bact_type"/>
</dbReference>
<dbReference type="InterPro" id="IPR026281">
    <property type="entry name" value="HTH_RamB"/>
</dbReference>
<dbReference type="PANTHER" id="PTHR46797">
    <property type="entry name" value="HTH-TYPE TRANSCRIPTIONAL REGULATOR"/>
    <property type="match status" value="1"/>
</dbReference>
<keyword evidence="7" id="KW-1185">Reference proteome</keyword>
<dbReference type="SMART" id="SM00530">
    <property type="entry name" value="HTH_XRE"/>
    <property type="match status" value="1"/>
</dbReference>
<dbReference type="Pfam" id="PF01381">
    <property type="entry name" value="HTH_3"/>
    <property type="match status" value="1"/>
</dbReference>
<dbReference type="CDD" id="cd00093">
    <property type="entry name" value="HTH_XRE"/>
    <property type="match status" value="1"/>
</dbReference>
<evidence type="ECO:0000256" key="3">
    <source>
        <dbReference type="ARBA" id="ARBA00023125"/>
    </source>
</evidence>
<feature type="domain" description="HTH cro/C1-type" evidence="5">
    <location>
        <begin position="11"/>
        <end position="65"/>
    </location>
</feature>
<dbReference type="GO" id="GO:0003677">
    <property type="term" value="F:DNA binding"/>
    <property type="evidence" value="ECO:0007669"/>
    <property type="project" value="UniProtKB-KW"/>
</dbReference>
<dbReference type="Gene3D" id="1.10.260.40">
    <property type="entry name" value="lambda repressor-like DNA-binding domains"/>
    <property type="match status" value="1"/>
</dbReference>
<dbReference type="Proteomes" id="UP000623608">
    <property type="component" value="Unassembled WGS sequence"/>
</dbReference>
<dbReference type="Pfam" id="PF09856">
    <property type="entry name" value="ScfRs"/>
    <property type="match status" value="1"/>
</dbReference>
<evidence type="ECO:0000256" key="1">
    <source>
        <dbReference type="ARBA" id="ARBA00007227"/>
    </source>
</evidence>
<dbReference type="PANTHER" id="PTHR46797:SF23">
    <property type="entry name" value="HTH-TYPE TRANSCRIPTIONAL REGULATOR SUTR"/>
    <property type="match status" value="1"/>
</dbReference>
<dbReference type="InterPro" id="IPR010359">
    <property type="entry name" value="IrrE_HExxH"/>
</dbReference>
<evidence type="ECO:0000313" key="7">
    <source>
        <dbReference type="Proteomes" id="UP000623608"/>
    </source>
</evidence>
<dbReference type="PROSITE" id="PS50943">
    <property type="entry name" value="HTH_CROC1"/>
    <property type="match status" value="1"/>
</dbReference>
<dbReference type="PIRSF" id="PIRSF019251">
    <property type="entry name" value="Rv0465c"/>
    <property type="match status" value="1"/>
</dbReference>
<dbReference type="GO" id="GO:0005829">
    <property type="term" value="C:cytosol"/>
    <property type="evidence" value="ECO:0007669"/>
    <property type="project" value="TreeGrafter"/>
</dbReference>
<proteinExistence type="inferred from homology"/>
<organism evidence="6 7">
    <name type="scientific">Paractinoplanes tereljensis</name>
    <dbReference type="NCBI Taxonomy" id="571912"/>
    <lineage>
        <taxon>Bacteria</taxon>
        <taxon>Bacillati</taxon>
        <taxon>Actinomycetota</taxon>
        <taxon>Actinomycetes</taxon>
        <taxon>Micromonosporales</taxon>
        <taxon>Micromonosporaceae</taxon>
        <taxon>Paractinoplanes</taxon>
    </lineage>
</organism>
<name>A0A919TWQ9_9ACTN</name>
<dbReference type="InterPro" id="IPR001387">
    <property type="entry name" value="Cro/C1-type_HTH"/>
</dbReference>
<sequence>MSAKLYAHGKLRRLRREHGLTQADLARRLDISTSYLNQIENNQRTLTAPVLLGLAEVLGVDPEFFADTDVERLGADVRAALADEASGVTVDPVEAIDLVRDHPAAARALVALHQRYRDAAARVAALAGPAGLPPGMGEQHDTVRDFFYENYNHFDALDTAAEHLAAELRLTPGRAAETLGAYLLRQFGIRVADLAPGSGETRRFDPQTRVLSLSANYTDGQRAFQLATQLGFLAHGELISELAAGAGESAELARIGLGSYYAGALLMPYGDFHATAEQLRYDVELLAGRYGVSFEAACHRLSTMQRPTRRGVPFSFLRVDRAGNISKRQSATDFHFSRLGGTCPLWIIYEAFSSPGRILTQVAEMPDGKRYFWLARTIEHGGRGHHSPRSTFAVALGCELRHAHRLVYSDGLALDDPRAATPIGLGCRICERRDCAQRARPPAAGRLVVDENRHTVIPYAVDQR</sequence>
<dbReference type="SUPFAM" id="SSF47413">
    <property type="entry name" value="lambda repressor-like DNA-binding domains"/>
    <property type="match status" value="1"/>
</dbReference>
<keyword evidence="2" id="KW-0805">Transcription regulation</keyword>
<dbReference type="EMBL" id="BOMY01000041">
    <property type="protein sequence ID" value="GIF23510.1"/>
    <property type="molecule type" value="Genomic_DNA"/>
</dbReference>
<comment type="caution">
    <text evidence="6">The sequence shown here is derived from an EMBL/GenBank/DDBJ whole genome shotgun (WGS) entry which is preliminary data.</text>
</comment>
<reference evidence="6" key="1">
    <citation type="submission" date="2021-01" db="EMBL/GenBank/DDBJ databases">
        <title>Whole genome shotgun sequence of Actinoplanes tereljensis NBRC 105297.</title>
        <authorList>
            <person name="Komaki H."/>
            <person name="Tamura T."/>
        </authorList>
    </citation>
    <scope>NUCLEOTIDE SEQUENCE</scope>
    <source>
        <strain evidence="6">NBRC 105297</strain>
    </source>
</reference>